<dbReference type="Gene3D" id="3.30.565.10">
    <property type="entry name" value="Histidine kinase-like ATPase, C-terminal domain"/>
    <property type="match status" value="1"/>
</dbReference>
<dbReference type="InterPro" id="IPR003594">
    <property type="entry name" value="HATPase_dom"/>
</dbReference>
<evidence type="ECO:0000256" key="2">
    <source>
        <dbReference type="ARBA" id="ARBA00004651"/>
    </source>
</evidence>
<dbReference type="EC" id="2.7.13.3" evidence="3"/>
<dbReference type="Pfam" id="PF02518">
    <property type="entry name" value="HATPase_c"/>
    <property type="match status" value="1"/>
</dbReference>
<evidence type="ECO:0000256" key="5">
    <source>
        <dbReference type="ARBA" id="ARBA00022553"/>
    </source>
</evidence>
<evidence type="ECO:0000256" key="14">
    <source>
        <dbReference type="SAM" id="MobiDB-lite"/>
    </source>
</evidence>
<dbReference type="GO" id="GO:0007165">
    <property type="term" value="P:signal transduction"/>
    <property type="evidence" value="ECO:0007669"/>
    <property type="project" value="UniProtKB-KW"/>
</dbReference>
<keyword evidence="19" id="KW-1185">Reference proteome</keyword>
<dbReference type="Pfam" id="PF02743">
    <property type="entry name" value="dCache_1"/>
    <property type="match status" value="1"/>
</dbReference>
<evidence type="ECO:0000256" key="11">
    <source>
        <dbReference type="ARBA" id="ARBA00022989"/>
    </source>
</evidence>
<comment type="subcellular location">
    <subcellularLocation>
        <location evidence="2">Cell membrane</location>
        <topology evidence="2">Multi-pass membrane protein</topology>
    </subcellularLocation>
</comment>
<keyword evidence="6" id="KW-0808">Transferase</keyword>
<evidence type="ECO:0000256" key="10">
    <source>
        <dbReference type="ARBA" id="ARBA00022840"/>
    </source>
</evidence>
<feature type="region of interest" description="Disordered" evidence="14">
    <location>
        <begin position="544"/>
        <end position="588"/>
    </location>
</feature>
<dbReference type="Gene3D" id="6.10.340.10">
    <property type="match status" value="1"/>
</dbReference>
<gene>
    <name evidence="18" type="ordered locus">Huta_0253</name>
</gene>
<keyword evidence="4" id="KW-1003">Cell membrane</keyword>
<keyword evidence="13" id="KW-0807">Transducer</keyword>
<dbReference type="InterPro" id="IPR033479">
    <property type="entry name" value="dCache_1"/>
</dbReference>
<dbReference type="InterPro" id="IPR036890">
    <property type="entry name" value="HATPase_C_sf"/>
</dbReference>
<dbReference type="GO" id="GO:0005524">
    <property type="term" value="F:ATP binding"/>
    <property type="evidence" value="ECO:0007669"/>
    <property type="project" value="UniProtKB-KW"/>
</dbReference>
<dbReference type="InterPro" id="IPR050980">
    <property type="entry name" value="2C_sensor_his_kinase"/>
</dbReference>
<dbReference type="SUPFAM" id="SSF103190">
    <property type="entry name" value="Sensory domain-like"/>
    <property type="match status" value="1"/>
</dbReference>
<accession>C7NPZ4</accession>
<evidence type="ECO:0000256" key="9">
    <source>
        <dbReference type="ARBA" id="ARBA00022777"/>
    </source>
</evidence>
<keyword evidence="8" id="KW-0547">Nucleotide-binding</keyword>
<proteinExistence type="predicted"/>
<name>C7NPZ4_HALUD</name>
<protein>
    <recommendedName>
        <fullName evidence="3">histidine kinase</fullName>
        <ecNumber evidence="3">2.7.13.3</ecNumber>
    </recommendedName>
</protein>
<keyword evidence="9 18" id="KW-0418">Kinase</keyword>
<keyword evidence="12 15" id="KW-0472">Membrane</keyword>
<evidence type="ECO:0000259" key="17">
    <source>
        <dbReference type="PROSITE" id="PS50885"/>
    </source>
</evidence>
<feature type="transmembrane region" description="Helical" evidence="15">
    <location>
        <begin position="6"/>
        <end position="28"/>
    </location>
</feature>
<dbReference type="EMBL" id="CP001687">
    <property type="protein sequence ID" value="ACV10441.1"/>
    <property type="molecule type" value="Genomic_DNA"/>
</dbReference>
<dbReference type="Proteomes" id="UP000002071">
    <property type="component" value="Chromosome"/>
</dbReference>
<evidence type="ECO:0000256" key="8">
    <source>
        <dbReference type="ARBA" id="ARBA00022741"/>
    </source>
</evidence>
<dbReference type="InterPro" id="IPR004358">
    <property type="entry name" value="Sig_transdc_His_kin-like_C"/>
</dbReference>
<dbReference type="KEGG" id="hut:Huta_0253"/>
<dbReference type="SMART" id="SM00387">
    <property type="entry name" value="HATPase_c"/>
    <property type="match status" value="1"/>
</dbReference>
<dbReference type="eggNOG" id="arCOG02364">
    <property type="taxonomic scope" value="Archaea"/>
</dbReference>
<feature type="domain" description="HAMP" evidence="17">
    <location>
        <begin position="268"/>
        <end position="320"/>
    </location>
</feature>
<dbReference type="PRINTS" id="PR00344">
    <property type="entry name" value="BCTRLSENSOR"/>
</dbReference>
<dbReference type="AlphaFoldDB" id="C7NPZ4"/>
<dbReference type="GO" id="GO:0005886">
    <property type="term" value="C:plasma membrane"/>
    <property type="evidence" value="ECO:0007669"/>
    <property type="project" value="UniProtKB-SubCell"/>
</dbReference>
<comment type="catalytic activity">
    <reaction evidence="1">
        <text>ATP + protein L-histidine = ADP + protein N-phospho-L-histidine.</text>
        <dbReference type="EC" id="2.7.13.3"/>
    </reaction>
</comment>
<evidence type="ECO:0000256" key="13">
    <source>
        <dbReference type="ARBA" id="ARBA00023224"/>
    </source>
</evidence>
<dbReference type="PROSITE" id="PS50109">
    <property type="entry name" value="HIS_KIN"/>
    <property type="match status" value="1"/>
</dbReference>
<organism evidence="18 19">
    <name type="scientific">Halorhabdus utahensis (strain DSM 12940 / JCM 11049 / AX-2)</name>
    <dbReference type="NCBI Taxonomy" id="519442"/>
    <lineage>
        <taxon>Archaea</taxon>
        <taxon>Methanobacteriati</taxon>
        <taxon>Methanobacteriota</taxon>
        <taxon>Stenosarchaea group</taxon>
        <taxon>Halobacteria</taxon>
        <taxon>Halobacteriales</taxon>
        <taxon>Haloarculaceae</taxon>
        <taxon>Halorhabdus</taxon>
    </lineage>
</organism>
<keyword evidence="5" id="KW-0597">Phosphoprotein</keyword>
<evidence type="ECO:0000256" key="3">
    <source>
        <dbReference type="ARBA" id="ARBA00012438"/>
    </source>
</evidence>
<dbReference type="PANTHER" id="PTHR44936:SF10">
    <property type="entry name" value="SENSOR PROTEIN RSTB"/>
    <property type="match status" value="1"/>
</dbReference>
<keyword evidence="11 15" id="KW-1133">Transmembrane helix</keyword>
<evidence type="ECO:0000256" key="15">
    <source>
        <dbReference type="SAM" id="Phobius"/>
    </source>
</evidence>
<evidence type="ECO:0000256" key="7">
    <source>
        <dbReference type="ARBA" id="ARBA00022692"/>
    </source>
</evidence>
<dbReference type="PROSITE" id="PS50885">
    <property type="entry name" value="HAMP"/>
    <property type="match status" value="1"/>
</dbReference>
<evidence type="ECO:0000313" key="18">
    <source>
        <dbReference type="EMBL" id="ACV10441.1"/>
    </source>
</evidence>
<dbReference type="GO" id="GO:0004673">
    <property type="term" value="F:protein histidine kinase activity"/>
    <property type="evidence" value="ECO:0007669"/>
    <property type="project" value="UniProtKB-EC"/>
</dbReference>
<dbReference type="Gene3D" id="3.30.450.20">
    <property type="entry name" value="PAS domain"/>
    <property type="match status" value="1"/>
</dbReference>
<dbReference type="PANTHER" id="PTHR44936">
    <property type="entry name" value="SENSOR PROTEIN CREC"/>
    <property type="match status" value="1"/>
</dbReference>
<evidence type="ECO:0000259" key="16">
    <source>
        <dbReference type="PROSITE" id="PS50109"/>
    </source>
</evidence>
<evidence type="ECO:0000256" key="1">
    <source>
        <dbReference type="ARBA" id="ARBA00000085"/>
    </source>
</evidence>
<evidence type="ECO:0000256" key="12">
    <source>
        <dbReference type="ARBA" id="ARBA00023136"/>
    </source>
</evidence>
<keyword evidence="7 15" id="KW-0812">Transmembrane</keyword>
<feature type="domain" description="Histidine kinase" evidence="16">
    <location>
        <begin position="328"/>
        <end position="548"/>
    </location>
</feature>
<dbReference type="CDD" id="cd00075">
    <property type="entry name" value="HATPase"/>
    <property type="match status" value="1"/>
</dbReference>
<dbReference type="InterPro" id="IPR003660">
    <property type="entry name" value="HAMP_dom"/>
</dbReference>
<evidence type="ECO:0000256" key="4">
    <source>
        <dbReference type="ARBA" id="ARBA00022475"/>
    </source>
</evidence>
<evidence type="ECO:0000256" key="6">
    <source>
        <dbReference type="ARBA" id="ARBA00022679"/>
    </source>
</evidence>
<dbReference type="InterPro" id="IPR005467">
    <property type="entry name" value="His_kinase_dom"/>
</dbReference>
<dbReference type="OrthoDB" id="327291at2157"/>
<dbReference type="HOGENOM" id="CLU_035392_0_0_2"/>
<reference evidence="18 19" key="1">
    <citation type="journal article" date="2009" name="Stand. Genomic Sci.">
        <title>Complete genome sequence of Halorhabdus utahensis type strain (AX-2).</title>
        <authorList>
            <person name="Anderson I."/>
            <person name="Tindall B.J."/>
            <person name="Pomrenke H."/>
            <person name="Goker M."/>
            <person name="Lapidus A."/>
            <person name="Nolan M."/>
            <person name="Copeland A."/>
            <person name="Glavina Del Rio T."/>
            <person name="Chen F."/>
            <person name="Tice H."/>
            <person name="Cheng J.F."/>
            <person name="Lucas S."/>
            <person name="Chertkov O."/>
            <person name="Bruce D."/>
            <person name="Brettin T."/>
            <person name="Detter J.C."/>
            <person name="Han C."/>
            <person name="Goodwin L."/>
            <person name="Land M."/>
            <person name="Hauser L."/>
            <person name="Chang Y.J."/>
            <person name="Jeffries C.D."/>
            <person name="Pitluck S."/>
            <person name="Pati A."/>
            <person name="Mavromatis K."/>
            <person name="Ivanova N."/>
            <person name="Ovchinnikova G."/>
            <person name="Chen A."/>
            <person name="Palaniappan K."/>
            <person name="Chain P."/>
            <person name="Rohde M."/>
            <person name="Bristow J."/>
            <person name="Eisen J.A."/>
            <person name="Markowitz V."/>
            <person name="Hugenholtz P."/>
            <person name="Kyrpides N.C."/>
            <person name="Klenk H.P."/>
        </authorList>
    </citation>
    <scope>NUCLEOTIDE SEQUENCE [LARGE SCALE GENOMIC DNA]</scope>
    <source>
        <strain evidence="19">DSM 12940 / JCM 11049 / AX-2</strain>
    </source>
</reference>
<sequence>MRLRTTLFSVLVLIALVLSGTIFVGFTLHKTDVRAQERQAVEQTATVVADRIDTWVETTATSVELWATTIDVTGTPSQQRLLETFIDRTDFDSTSIYSAEGALVSIAGSDLTSAERAALVGNNYSSRAFMQRPLAGETYVSDVDQTLDGDYVIRIAAPIWGANESVTGVFSGNIEIGPTSLFGNVTDVSRSRESVTVTADDQTLFSDAGTVRDPITANATVTRTGWIVSVARPTATIAGQLRVATMMQISGVAVALLSIAVVGLWVSRTTFAQIQELSTALKTLESGEYRTDLDLGSIDEWRRISGRFNTVSEMLKQRDSQLRVLNRVLRHNLRNDMNVVTSHTERILADEDVPDTVESDLEKIHSTALRLINTSEHARTLYDDLLAKPKQAVGPVDVVSIVEERTEELASQFPEATIETNLPATALALDSATLPIVIEEIVRNALIHNDLPESEQQVTVSVCRQDPARAAVGANTEVRIDIADNGPGIPMVEEALLTNQLEETSIDHGSGLGVWLVNWLVDQIGGTVSVHTGVERGTTVSIHVPAAEEPPEPGADTDTSDPGGSGSAHGEDSIRDGLSDVADENGAS</sequence>
<keyword evidence="10" id="KW-0067">ATP-binding</keyword>
<feature type="compositionally biased region" description="Basic and acidic residues" evidence="14">
    <location>
        <begin position="569"/>
        <end position="578"/>
    </location>
</feature>
<dbReference type="SUPFAM" id="SSF55874">
    <property type="entry name" value="ATPase domain of HSP90 chaperone/DNA topoisomerase II/histidine kinase"/>
    <property type="match status" value="1"/>
</dbReference>
<dbReference type="InterPro" id="IPR029151">
    <property type="entry name" value="Sensor-like_sf"/>
</dbReference>
<evidence type="ECO:0000313" key="19">
    <source>
        <dbReference type="Proteomes" id="UP000002071"/>
    </source>
</evidence>